<dbReference type="Pfam" id="PF00005">
    <property type="entry name" value="ABC_tran"/>
    <property type="match status" value="1"/>
</dbReference>
<dbReference type="EMBL" id="AP014612">
    <property type="protein sequence ID" value="BAQ24995.1"/>
    <property type="molecule type" value="Genomic_DNA"/>
</dbReference>
<dbReference type="SMART" id="SM00382">
    <property type="entry name" value="AAA"/>
    <property type="match status" value="1"/>
</dbReference>
<evidence type="ECO:0000259" key="4">
    <source>
        <dbReference type="PROSITE" id="PS50893"/>
    </source>
</evidence>
<keyword evidence="3 5" id="KW-0067">ATP-binding</keyword>
<dbReference type="PROSITE" id="PS50893">
    <property type="entry name" value="ABC_TRANSPORTER_2"/>
    <property type="match status" value="1"/>
</dbReference>
<dbReference type="SUPFAM" id="SSF52540">
    <property type="entry name" value="P-loop containing nucleoside triphosphate hydrolases"/>
    <property type="match status" value="1"/>
</dbReference>
<dbReference type="Gene3D" id="3.40.50.300">
    <property type="entry name" value="P-loop containing nucleotide triphosphate hydrolases"/>
    <property type="match status" value="1"/>
</dbReference>
<evidence type="ECO:0000256" key="3">
    <source>
        <dbReference type="ARBA" id="ARBA00022840"/>
    </source>
</evidence>
<accession>A0A1L7LL86</accession>
<evidence type="ECO:0000313" key="5">
    <source>
        <dbReference type="EMBL" id="BAQ24995.1"/>
    </source>
</evidence>
<dbReference type="InterPro" id="IPR027417">
    <property type="entry name" value="P-loop_NTPase"/>
</dbReference>
<reference evidence="5 6" key="1">
    <citation type="journal article" date="2016" name="Microbiol. Immunol.">
        <title>Complete genome sequence of Streptococcus troglodytae TKU31 isolated from the oral cavity of a chimpanzee (Pan troglodytes).</title>
        <authorList>
            <person name="Okamoto M."/>
            <person name="Naito M."/>
            <person name="Miyanohara M."/>
            <person name="Imai S."/>
            <person name="Nomura Y."/>
            <person name="Saito W."/>
            <person name="Momoi Y."/>
            <person name="Takada K."/>
            <person name="Miyabe-Nishiwaki T."/>
            <person name="Tomonaga M."/>
            <person name="Hanada N."/>
        </authorList>
    </citation>
    <scope>NUCLEOTIDE SEQUENCE [LARGE SCALE GENOMIC DNA]</scope>
    <source>
        <strain evidence="6">TKU 31</strain>
    </source>
</reference>
<gene>
    <name evidence="5" type="ORF">SRT_17340</name>
</gene>
<dbReference type="InterPro" id="IPR003593">
    <property type="entry name" value="AAA+_ATPase"/>
</dbReference>
<feature type="domain" description="ABC transporter" evidence="4">
    <location>
        <begin position="6"/>
        <end position="232"/>
    </location>
</feature>
<dbReference type="GO" id="GO:0016887">
    <property type="term" value="F:ATP hydrolysis activity"/>
    <property type="evidence" value="ECO:0007669"/>
    <property type="project" value="InterPro"/>
</dbReference>
<dbReference type="AlphaFoldDB" id="A0A1L7LL86"/>
<dbReference type="PANTHER" id="PTHR42711:SF13">
    <property type="entry name" value="ABC TRANSPORTER, ATP-BINDING PROTEIN"/>
    <property type="match status" value="1"/>
</dbReference>
<evidence type="ECO:0000313" key="6">
    <source>
        <dbReference type="Proteomes" id="UP000217758"/>
    </source>
</evidence>
<dbReference type="PANTHER" id="PTHR42711">
    <property type="entry name" value="ABC TRANSPORTER ATP-BINDING PROTEIN"/>
    <property type="match status" value="1"/>
</dbReference>
<dbReference type="Proteomes" id="UP000217758">
    <property type="component" value="Chromosome"/>
</dbReference>
<keyword evidence="1" id="KW-0813">Transport</keyword>
<dbReference type="CDD" id="cd03230">
    <property type="entry name" value="ABC_DR_subfamily_A"/>
    <property type="match status" value="1"/>
</dbReference>
<name>A0A1L7LL86_9STRE</name>
<evidence type="ECO:0000256" key="2">
    <source>
        <dbReference type="ARBA" id="ARBA00022741"/>
    </source>
</evidence>
<dbReference type="InterPro" id="IPR050763">
    <property type="entry name" value="ABC_transporter_ATP-binding"/>
</dbReference>
<protein>
    <submittedName>
        <fullName evidence="5">Nod factor export ATP-binding protein I</fullName>
    </submittedName>
</protein>
<proteinExistence type="predicted"/>
<evidence type="ECO:0000256" key="1">
    <source>
        <dbReference type="ARBA" id="ARBA00022448"/>
    </source>
</evidence>
<keyword evidence="6" id="KW-1185">Reference proteome</keyword>
<dbReference type="GO" id="GO:0005524">
    <property type="term" value="F:ATP binding"/>
    <property type="evidence" value="ECO:0007669"/>
    <property type="project" value="UniProtKB-KW"/>
</dbReference>
<dbReference type="RefSeq" id="WP_128833764.1">
    <property type="nucleotide sequence ID" value="NZ_AP014612.1"/>
</dbReference>
<sequence>MNTPVIVTKDIRKIFNKTVALDAISFSIEKGQIFGFLGPSGSGKTTTINILTGQLMADNGQSSILGQDSRKLTSQELGKIGLVGDTSGFYEKMSLYNNLLFYSKYYGIDKTTVDNLLKRVGLYDSRKTVAEKLSTGMKQRMLLARALINKPRVLFLDEPTSGLDPATSQTIHSLILELKAAGTAIFLTTHDMNEATLLCDKLALLNEGRLVEQGSPKDLIQKYNKDKRVKLSYRDGSERILDFTELGQAMASDSEKIIAIHSCEPTLEDIFIQLTGGKLNV</sequence>
<dbReference type="InterPro" id="IPR003439">
    <property type="entry name" value="ABC_transporter-like_ATP-bd"/>
</dbReference>
<keyword evidence="2" id="KW-0547">Nucleotide-binding</keyword>
<dbReference type="KEGG" id="strg:SRT_17340"/>
<organism evidence="5 6">
    <name type="scientific">Streptococcus troglodytae</name>
    <dbReference type="NCBI Taxonomy" id="1111760"/>
    <lineage>
        <taxon>Bacteria</taxon>
        <taxon>Bacillati</taxon>
        <taxon>Bacillota</taxon>
        <taxon>Bacilli</taxon>
        <taxon>Lactobacillales</taxon>
        <taxon>Streptococcaceae</taxon>
        <taxon>Streptococcus</taxon>
    </lineage>
</organism>